<dbReference type="EMBL" id="VIGX01000006">
    <property type="protein sequence ID" value="TWS28550.1"/>
    <property type="molecule type" value="Genomic_DNA"/>
</dbReference>
<dbReference type="AlphaFoldDB" id="A0A5C5S1H1"/>
<dbReference type="RefSeq" id="WP_146487473.1">
    <property type="nucleotide sequence ID" value="NZ_VIGX01000006.1"/>
</dbReference>
<accession>A0A5C5S1H1</accession>
<comment type="caution">
    <text evidence="1">The sequence shown here is derived from an EMBL/GenBank/DDBJ whole genome shotgun (WGS) entry which is preliminary data.</text>
</comment>
<keyword evidence="1" id="KW-0067">ATP-binding</keyword>
<evidence type="ECO:0000313" key="2">
    <source>
        <dbReference type="Proteomes" id="UP000319375"/>
    </source>
</evidence>
<protein>
    <submittedName>
        <fullName evidence="1">ATP-binding protein</fullName>
    </submittedName>
</protein>
<reference evidence="1 2" key="1">
    <citation type="submission" date="2019-06" db="EMBL/GenBank/DDBJ databases">
        <title>Tsukamurella conjunctivitidis sp. nov., Tsukamurella assacharolytica sp. nov. and Tsukamurella sputae sp. nov. isolated from patients with conjunctivitis, bacteraemia (lymphoma) and respiratory infection (sputum) in Hong Kong.</title>
        <authorList>
            <person name="Teng J.L.L."/>
            <person name="Lee H.H."/>
            <person name="Fong J.Y.H."/>
            <person name="Fok K.M.N."/>
            <person name="Lau S.K.P."/>
            <person name="Woo P.C.Y."/>
        </authorList>
    </citation>
    <scope>NUCLEOTIDE SEQUENCE [LARGE SCALE GENOMIC DNA]</scope>
    <source>
        <strain evidence="1 2">HKU72</strain>
    </source>
</reference>
<proteinExistence type="predicted"/>
<organism evidence="1 2">
    <name type="scientific">Tsukamurella conjunctivitidis</name>
    <dbReference type="NCBI Taxonomy" id="2592068"/>
    <lineage>
        <taxon>Bacteria</taxon>
        <taxon>Bacillati</taxon>
        <taxon>Actinomycetota</taxon>
        <taxon>Actinomycetes</taxon>
        <taxon>Mycobacteriales</taxon>
        <taxon>Tsukamurellaceae</taxon>
        <taxon>Tsukamurella</taxon>
    </lineage>
</organism>
<dbReference type="Gene3D" id="3.30.565.10">
    <property type="entry name" value="Histidine kinase-like ATPase, C-terminal domain"/>
    <property type="match status" value="1"/>
</dbReference>
<keyword evidence="1" id="KW-0547">Nucleotide-binding</keyword>
<dbReference type="InterPro" id="IPR036890">
    <property type="entry name" value="HATPase_C_sf"/>
</dbReference>
<evidence type="ECO:0000313" key="1">
    <source>
        <dbReference type="EMBL" id="TWS28550.1"/>
    </source>
</evidence>
<dbReference type="GO" id="GO:0005524">
    <property type="term" value="F:ATP binding"/>
    <property type="evidence" value="ECO:0007669"/>
    <property type="project" value="UniProtKB-KW"/>
</dbReference>
<dbReference type="OrthoDB" id="3694612at2"/>
<sequence>MAYTARTAPAHPVDLSVPADLSYLPVVRAVPEALAIMLDLDIDIVSDLGLAIDQICTELIADAQQGANVELRIELAAADLTTTVTARTRSDRAPDRSGFGWRVLNTLTEGLEVERAPAPGGGWSTSVSFRSGRGAV</sequence>
<name>A0A5C5S1H1_9ACTN</name>
<gene>
    <name evidence="1" type="ORF">FK530_13135</name>
</gene>
<keyword evidence="2" id="KW-1185">Reference proteome</keyword>
<dbReference type="Proteomes" id="UP000319375">
    <property type="component" value="Unassembled WGS sequence"/>
</dbReference>